<keyword evidence="2" id="KW-1185">Reference proteome</keyword>
<dbReference type="OrthoDB" id="1691135at2"/>
<dbReference type="Proteomes" id="UP000281498">
    <property type="component" value="Unassembled WGS sequence"/>
</dbReference>
<dbReference type="RefSeq" id="WP_110937794.1">
    <property type="nucleotide sequence ID" value="NZ_KZ614147.1"/>
</dbReference>
<protein>
    <submittedName>
        <fullName evidence="1">Uncharacterized protein</fullName>
    </submittedName>
</protein>
<evidence type="ECO:0000313" key="1">
    <source>
        <dbReference type="EMBL" id="RKL65747.1"/>
    </source>
</evidence>
<name>A0A3A9JZ29_9BACI</name>
<accession>A0A3A9JZ29</accession>
<proteinExistence type="predicted"/>
<comment type="caution">
    <text evidence="1">The sequence shown here is derived from an EMBL/GenBank/DDBJ whole genome shotgun (WGS) entry which is preliminary data.</text>
</comment>
<gene>
    <name evidence="1" type="ORF">CR203_19045</name>
</gene>
<reference evidence="1 2" key="1">
    <citation type="submission" date="2017-10" db="EMBL/GenBank/DDBJ databases">
        <title>Bacillus sp. nov., a halophilic bacterium isolated from a Keqin Lake.</title>
        <authorList>
            <person name="Wang H."/>
        </authorList>
    </citation>
    <scope>NUCLEOTIDE SEQUENCE [LARGE SCALE GENOMIC DNA]</scope>
    <source>
        <strain evidence="1 2">KCTC 13187</strain>
    </source>
</reference>
<dbReference type="EMBL" id="PDOE01000012">
    <property type="protein sequence ID" value="RKL65747.1"/>
    <property type="molecule type" value="Genomic_DNA"/>
</dbReference>
<evidence type="ECO:0000313" key="2">
    <source>
        <dbReference type="Proteomes" id="UP000281498"/>
    </source>
</evidence>
<sequence length="67" mass="7947">MGTLKEGTYSSTFNWNEVNTAKVGKFTFRFEKDVLFVHEDFPQPVLQLEFEARIPWVLKEKPEMHVE</sequence>
<dbReference type="AlphaFoldDB" id="A0A3A9JZ29"/>
<organism evidence="1 2">
    <name type="scientific">Salipaludibacillus neizhouensis</name>
    <dbReference type="NCBI Taxonomy" id="885475"/>
    <lineage>
        <taxon>Bacteria</taxon>
        <taxon>Bacillati</taxon>
        <taxon>Bacillota</taxon>
        <taxon>Bacilli</taxon>
        <taxon>Bacillales</taxon>
        <taxon>Bacillaceae</taxon>
    </lineage>
</organism>